<dbReference type="Proteomes" id="UP000282084">
    <property type="component" value="Unassembled WGS sequence"/>
</dbReference>
<reference evidence="1 2" key="1">
    <citation type="submission" date="2018-10" db="EMBL/GenBank/DDBJ databases">
        <title>Sequencing the genomes of 1000 actinobacteria strains.</title>
        <authorList>
            <person name="Klenk H.-P."/>
        </authorList>
    </citation>
    <scope>NUCLEOTIDE SEQUENCE [LARGE SCALE GENOMIC DNA]</scope>
    <source>
        <strain evidence="1 2">DSM 43800</strain>
    </source>
</reference>
<accession>A0A495WA68</accession>
<protein>
    <submittedName>
        <fullName evidence="1">Uncharacterized protein</fullName>
    </submittedName>
</protein>
<keyword evidence="2" id="KW-1185">Reference proteome</keyword>
<comment type="caution">
    <text evidence="1">The sequence shown here is derived from an EMBL/GenBank/DDBJ whole genome shotgun (WGS) entry which is preliminary data.</text>
</comment>
<sequence length="253" mass="27620">MSSPSHLNAIEREFLALSSGSKPVLLDCAALGCGLPAKALRPDELRALLLRRGTAWITKDAVWAELVERAQAIPDPWTTVAAGMMRPGLRHIVTALRGRFPVDHVDLESEVVAGFLQELDLAEARTPRIYAQLHGAARRRGHEVCRRELRSAGRSEPTGTVRRHRPAGGHPDIVLAEAMRSGVVTPQQADLVSHVLIDDNDRSTAARRLGMSRYQVAAQLDTAADQLAEYLCHRTAAAGGVVSAWHEYGEERP</sequence>
<organism evidence="1 2">
    <name type="scientific">Saccharothrix australiensis</name>
    <dbReference type="NCBI Taxonomy" id="2072"/>
    <lineage>
        <taxon>Bacteria</taxon>
        <taxon>Bacillati</taxon>
        <taxon>Actinomycetota</taxon>
        <taxon>Actinomycetes</taxon>
        <taxon>Pseudonocardiales</taxon>
        <taxon>Pseudonocardiaceae</taxon>
        <taxon>Saccharothrix</taxon>
    </lineage>
</organism>
<gene>
    <name evidence="1" type="ORF">C8E97_6347</name>
</gene>
<proteinExistence type="predicted"/>
<evidence type="ECO:0000313" key="2">
    <source>
        <dbReference type="Proteomes" id="UP000282084"/>
    </source>
</evidence>
<dbReference type="AlphaFoldDB" id="A0A495WA68"/>
<evidence type="ECO:0000313" key="1">
    <source>
        <dbReference type="EMBL" id="RKT57623.1"/>
    </source>
</evidence>
<name>A0A495WA68_9PSEU</name>
<dbReference type="EMBL" id="RBXO01000001">
    <property type="protein sequence ID" value="RKT57623.1"/>
    <property type="molecule type" value="Genomic_DNA"/>
</dbReference>